<evidence type="ECO:0000313" key="2">
    <source>
        <dbReference type="EMBL" id="SED13958.1"/>
    </source>
</evidence>
<dbReference type="AlphaFoldDB" id="A0A1H5FYW3"/>
<dbReference type="Proteomes" id="UP000198992">
    <property type="component" value="Unassembled WGS sequence"/>
</dbReference>
<evidence type="ECO:0000313" key="3">
    <source>
        <dbReference type="EMBL" id="SEE08645.1"/>
    </source>
</evidence>
<accession>A0A1H5FYW3</accession>
<reference evidence="3 4" key="1">
    <citation type="submission" date="2016-10" db="EMBL/GenBank/DDBJ databases">
        <authorList>
            <person name="de Groot N.N."/>
        </authorList>
    </citation>
    <scope>NUCLEOTIDE SEQUENCE [LARGE SCALE GENOMIC DNA]</scope>
    <source>
        <strain evidence="3 4">MT12</strain>
    </source>
</reference>
<name>A0A1H5FYW3_9BRAD</name>
<evidence type="ECO:0000256" key="1">
    <source>
        <dbReference type="SAM" id="Phobius"/>
    </source>
</evidence>
<protein>
    <submittedName>
        <fullName evidence="3">Uncharacterized protein</fullName>
    </submittedName>
</protein>
<sequence>MKIAIPAIPHSTIRSTLPIGNHGGLITVGYVVLALIAIAAIYLAAGQSGVTQAELAIATALP</sequence>
<gene>
    <name evidence="2" type="ORF">SAMN05444164_3825</name>
    <name evidence="3" type="ORF">SAMN05444164_6849</name>
</gene>
<keyword evidence="1" id="KW-1133">Transmembrane helix</keyword>
<proteinExistence type="predicted"/>
<evidence type="ECO:0000313" key="4">
    <source>
        <dbReference type="Proteomes" id="UP000198992"/>
    </source>
</evidence>
<dbReference type="EMBL" id="FNTH01000001">
    <property type="protein sequence ID" value="SED13958.1"/>
    <property type="molecule type" value="Genomic_DNA"/>
</dbReference>
<dbReference type="EMBL" id="FNTH01000001">
    <property type="protein sequence ID" value="SEE08645.1"/>
    <property type="molecule type" value="Genomic_DNA"/>
</dbReference>
<organism evidence="3 4">
    <name type="scientific">Bradyrhizobium erythrophlei</name>
    <dbReference type="NCBI Taxonomy" id="1437360"/>
    <lineage>
        <taxon>Bacteria</taxon>
        <taxon>Pseudomonadati</taxon>
        <taxon>Pseudomonadota</taxon>
        <taxon>Alphaproteobacteria</taxon>
        <taxon>Hyphomicrobiales</taxon>
        <taxon>Nitrobacteraceae</taxon>
        <taxon>Bradyrhizobium</taxon>
    </lineage>
</organism>
<dbReference type="RefSeq" id="WP_143046719.1">
    <property type="nucleotide sequence ID" value="NZ_FNTH01000001.1"/>
</dbReference>
<keyword evidence="1" id="KW-0812">Transmembrane</keyword>
<keyword evidence="1" id="KW-0472">Membrane</keyword>
<feature type="transmembrane region" description="Helical" evidence="1">
    <location>
        <begin position="24"/>
        <end position="45"/>
    </location>
</feature>